<dbReference type="PANTHER" id="PTHR39591">
    <property type="entry name" value="UPF0265 PROTEIN YEEX"/>
    <property type="match status" value="1"/>
</dbReference>
<dbReference type="HAMAP" id="MF_00683">
    <property type="entry name" value="UPF0265"/>
    <property type="match status" value="1"/>
</dbReference>
<organism evidence="4 6">
    <name type="scientific">Photobacterium damselae</name>
    <dbReference type="NCBI Taxonomy" id="38293"/>
    <lineage>
        <taxon>Bacteria</taxon>
        <taxon>Pseudomonadati</taxon>
        <taxon>Pseudomonadota</taxon>
        <taxon>Gammaproteobacteria</taxon>
        <taxon>Vibrionales</taxon>
        <taxon>Vibrionaceae</taxon>
        <taxon>Photobacterium</taxon>
    </lineage>
</organism>
<comment type="subcellular location">
    <subcellularLocation>
        <location evidence="2">Cytoplasm</location>
    </subcellularLocation>
</comment>
<dbReference type="EMBL" id="UATL01000001">
    <property type="protein sequence ID" value="SPY28247.1"/>
    <property type="molecule type" value="Genomic_DNA"/>
</dbReference>
<reference evidence="4 6" key="2">
    <citation type="submission" date="2018-06" db="EMBL/GenBank/DDBJ databases">
        <authorList>
            <consortium name="Pathogen Informatics"/>
            <person name="Doyle S."/>
        </authorList>
    </citation>
    <scope>NUCLEOTIDE SEQUENCE [LARGE SCALE GENOMIC DNA]</scope>
    <source>
        <strain evidence="4 6">NCTC11647</strain>
    </source>
</reference>
<comment type="similarity">
    <text evidence="2">Belongs to the pole-localizer TmaR family.</text>
</comment>
<dbReference type="PANTHER" id="PTHR39591:SF1">
    <property type="entry name" value="UPF0265 PROTEIN YEEX"/>
    <property type="match status" value="1"/>
</dbReference>
<dbReference type="OrthoDB" id="90485at2"/>
<name>A0A2T3QGV1_PHODM</name>
<evidence type="ECO:0000256" key="2">
    <source>
        <dbReference type="HAMAP-Rule" id="MF_00683"/>
    </source>
</evidence>
<dbReference type="NCBIfam" id="NF003844">
    <property type="entry name" value="PRK05423.1"/>
    <property type="match status" value="1"/>
</dbReference>
<dbReference type="RefSeq" id="WP_005299351.1">
    <property type="nucleotide sequence ID" value="NZ_CP018297.1"/>
</dbReference>
<evidence type="ECO:0000313" key="6">
    <source>
        <dbReference type="Proteomes" id="UP000251647"/>
    </source>
</evidence>
<gene>
    <name evidence="4" type="primary">yeeX</name>
    <name evidence="2" type="synonym">tmaR</name>
    <name evidence="3" type="ORF">CTM90_19055</name>
    <name evidence="4" type="ORF">NCTC11647_01336</name>
</gene>
<accession>A0A2T3QGV1</accession>
<reference evidence="3 5" key="1">
    <citation type="submission" date="2018-03" db="EMBL/GenBank/DDBJ databases">
        <title>Whole genome sequencing of Histamine producing bacteria.</title>
        <authorList>
            <person name="Butler K."/>
        </authorList>
    </citation>
    <scope>NUCLEOTIDE SEQUENCE [LARGE SCALE GENOMIC DNA]</scope>
    <source>
        <strain evidence="3 5">BT-6</strain>
    </source>
</reference>
<dbReference type="Pfam" id="PF04363">
    <property type="entry name" value="DUF496"/>
    <property type="match status" value="1"/>
</dbReference>
<comment type="function">
    <text evidence="2">Pole-localizer protein involved in the regulation of several cellular processes.</text>
</comment>
<dbReference type="GO" id="GO:0032880">
    <property type="term" value="P:regulation of protein localization"/>
    <property type="evidence" value="ECO:0007669"/>
    <property type="project" value="UniProtKB-UniRule"/>
</dbReference>
<dbReference type="GeneID" id="93397808"/>
<dbReference type="Proteomes" id="UP000251647">
    <property type="component" value="Unassembled WGS sequence"/>
</dbReference>
<evidence type="ECO:0000256" key="1">
    <source>
        <dbReference type="ARBA" id="ARBA00022490"/>
    </source>
</evidence>
<evidence type="ECO:0000313" key="3">
    <source>
        <dbReference type="EMBL" id="PSU14858.1"/>
    </source>
</evidence>
<dbReference type="EMBL" id="PYMM01000021">
    <property type="protein sequence ID" value="PSU14858.1"/>
    <property type="molecule type" value="Genomic_DNA"/>
</dbReference>
<evidence type="ECO:0000313" key="5">
    <source>
        <dbReference type="Proteomes" id="UP000241404"/>
    </source>
</evidence>
<protein>
    <recommendedName>
        <fullName evidence="2">Pole-localizer protein TmaR</fullName>
    </recommendedName>
</protein>
<dbReference type="GO" id="GO:0005829">
    <property type="term" value="C:cytosol"/>
    <property type="evidence" value="ECO:0007669"/>
    <property type="project" value="TreeGrafter"/>
</dbReference>
<dbReference type="AlphaFoldDB" id="A0A2T3QGV1"/>
<dbReference type="Proteomes" id="UP000241404">
    <property type="component" value="Unassembled WGS sequence"/>
</dbReference>
<keyword evidence="1 2" id="KW-0963">Cytoplasm</keyword>
<proteinExistence type="inferred from homology"/>
<evidence type="ECO:0000313" key="4">
    <source>
        <dbReference type="EMBL" id="SPY28247.1"/>
    </source>
</evidence>
<dbReference type="PIRSF" id="PIRSF028773">
    <property type="entry name" value="UCP028773"/>
    <property type="match status" value="1"/>
</dbReference>
<dbReference type="InterPro" id="IPR007458">
    <property type="entry name" value="DUF496"/>
</dbReference>
<sequence>MNNILELVRETRRKNKLKREILDNDRKIRDNRKRVELLENLLDYIKADMSHDQIVEIVENMKSDYEDRVDDHIIISAELSKERRDVSKHVKELKKAEIAHKPENHK</sequence>